<dbReference type="PROSITE" id="PS51746">
    <property type="entry name" value="PPM_2"/>
    <property type="match status" value="1"/>
</dbReference>
<feature type="domain" description="PPM-type phosphatase" evidence="2">
    <location>
        <begin position="4"/>
        <end position="234"/>
    </location>
</feature>
<dbReference type="InterPro" id="IPR036457">
    <property type="entry name" value="PPM-type-like_dom_sf"/>
</dbReference>
<name>A0A021VTB1_9CELL</name>
<dbReference type="PANTHER" id="PTHR47992">
    <property type="entry name" value="PROTEIN PHOSPHATASE"/>
    <property type="match status" value="1"/>
</dbReference>
<proteinExistence type="predicted"/>
<evidence type="ECO:0000313" key="4">
    <source>
        <dbReference type="Proteomes" id="UP000019753"/>
    </source>
</evidence>
<evidence type="ECO:0000313" key="3">
    <source>
        <dbReference type="EMBL" id="EYR62312.1"/>
    </source>
</evidence>
<feature type="compositionally biased region" description="Basic and acidic residues" evidence="1">
    <location>
        <begin position="243"/>
        <end position="253"/>
    </location>
</feature>
<accession>A0A021VTB1</accession>
<dbReference type="InterPro" id="IPR001932">
    <property type="entry name" value="PPM-type_phosphatase-like_dom"/>
</dbReference>
<comment type="caution">
    <text evidence="3">The sequence shown here is derived from an EMBL/GenBank/DDBJ whole genome shotgun (WGS) entry which is preliminary data.</text>
</comment>
<gene>
    <name evidence="3" type="ORF">N866_09705</name>
</gene>
<evidence type="ECO:0000259" key="2">
    <source>
        <dbReference type="PROSITE" id="PS51746"/>
    </source>
</evidence>
<sequence length="290" mass="30658">MRTSWGSATDRGRVRALNEDALLAYPPVFLVADGMGGHEAGDVASRLAVEQFSQLLGRGTATAEDVHACFERTAERLTEAIGADQVAGTTVAGVVVAELDGGAYWLVFNIGDSRVYRLAAGELEQISVDHSVVQDLLDAGDLSPEEAAVHPERHVITRAVGGGLAPEPDYWLLPVGPTDRLLICSDGLTSELDDAELRAILLAHEDPQDAAQELVRAALGAGGKDNVSAVVVDVARAQRTADMERTADLEHLRPPTPGAPPARSWDEAADGDTVPRTTAPQQARTPEVLP</sequence>
<evidence type="ECO:0000256" key="1">
    <source>
        <dbReference type="SAM" id="MobiDB-lite"/>
    </source>
</evidence>
<dbReference type="AlphaFoldDB" id="A0A021VTB1"/>
<keyword evidence="4" id="KW-1185">Reference proteome</keyword>
<feature type="compositionally biased region" description="Polar residues" evidence="1">
    <location>
        <begin position="275"/>
        <end position="284"/>
    </location>
</feature>
<dbReference type="SUPFAM" id="SSF81606">
    <property type="entry name" value="PP2C-like"/>
    <property type="match status" value="1"/>
</dbReference>
<dbReference type="EMBL" id="AXCW01000268">
    <property type="protein sequence ID" value="EYR62312.1"/>
    <property type="molecule type" value="Genomic_DNA"/>
</dbReference>
<dbReference type="GO" id="GO:0004722">
    <property type="term" value="F:protein serine/threonine phosphatase activity"/>
    <property type="evidence" value="ECO:0007669"/>
    <property type="project" value="InterPro"/>
</dbReference>
<dbReference type="SMART" id="SM00332">
    <property type="entry name" value="PP2Cc"/>
    <property type="match status" value="1"/>
</dbReference>
<dbReference type="OrthoDB" id="9801841at2"/>
<dbReference type="CDD" id="cd00143">
    <property type="entry name" value="PP2Cc"/>
    <property type="match status" value="1"/>
</dbReference>
<protein>
    <submittedName>
        <fullName evidence="3">Serine/threonine protein phosphatase</fullName>
    </submittedName>
</protein>
<reference evidence="3 4" key="1">
    <citation type="submission" date="2014-01" db="EMBL/GenBank/DDBJ databases">
        <title>Actinotalea ferrariae CF5-4.</title>
        <authorList>
            <person name="Chen F."/>
            <person name="Li Y."/>
            <person name="Wang G."/>
        </authorList>
    </citation>
    <scope>NUCLEOTIDE SEQUENCE [LARGE SCALE GENOMIC DNA]</scope>
    <source>
        <strain evidence="3 4">CF5-4</strain>
    </source>
</reference>
<dbReference type="Gene3D" id="3.60.40.10">
    <property type="entry name" value="PPM-type phosphatase domain"/>
    <property type="match status" value="1"/>
</dbReference>
<dbReference type="Pfam" id="PF13672">
    <property type="entry name" value="PP2C_2"/>
    <property type="match status" value="1"/>
</dbReference>
<dbReference type="SMART" id="SM00331">
    <property type="entry name" value="PP2C_SIG"/>
    <property type="match status" value="1"/>
</dbReference>
<feature type="region of interest" description="Disordered" evidence="1">
    <location>
        <begin position="243"/>
        <end position="290"/>
    </location>
</feature>
<dbReference type="InterPro" id="IPR015655">
    <property type="entry name" value="PP2C"/>
</dbReference>
<organism evidence="3 4">
    <name type="scientific">Actinotalea ferrariae CF5-4</name>
    <dbReference type="NCBI Taxonomy" id="948458"/>
    <lineage>
        <taxon>Bacteria</taxon>
        <taxon>Bacillati</taxon>
        <taxon>Actinomycetota</taxon>
        <taxon>Actinomycetes</taxon>
        <taxon>Micrococcales</taxon>
        <taxon>Cellulomonadaceae</taxon>
        <taxon>Actinotalea</taxon>
    </lineage>
</organism>
<dbReference type="Proteomes" id="UP000019753">
    <property type="component" value="Unassembled WGS sequence"/>
</dbReference>